<reference evidence="2" key="2">
    <citation type="submission" date="2013-04" db="EMBL/GenBank/DDBJ databases">
        <title>Genome sequence of Pseudoalteromonas citrea.</title>
        <authorList>
            <person name="Xie B.-B."/>
            <person name="Rong J.-C."/>
            <person name="Qin Q.-L."/>
            <person name="Shu Y.-L."/>
            <person name="Zhang Y.-Z."/>
        </authorList>
    </citation>
    <scope>NUCLEOTIDE SEQUENCE</scope>
    <source>
        <strain evidence="2">NCIMB 1889</strain>
    </source>
</reference>
<dbReference type="AlphaFoldDB" id="U1JTF1"/>
<gene>
    <name evidence="2" type="ORF">PCIT_02714</name>
</gene>
<evidence type="ECO:0000313" key="2">
    <source>
        <dbReference type="EMBL" id="ERG20232.1"/>
    </source>
</evidence>
<sequence>MFLLTSIIRDDGFLNESNLKNGFLLKREQSGVKFSSQGELGEGELGEGELGEGELGEGELGEGTQNEKRDFWTMSESTKQLGSIWFFGFICASI</sequence>
<reference evidence="2" key="1">
    <citation type="journal article" date="2012" name="J. Bacteriol.">
        <title>Genome sequences of type strains of seven species of the marine bacterium Pseudoalteromonas.</title>
        <authorList>
            <person name="Xie B.B."/>
            <person name="Shu Y.L."/>
            <person name="Qin Q.L."/>
            <person name="Rong J.C."/>
            <person name="Zhang X.Y."/>
            <person name="Chen X.L."/>
            <person name="Shi M."/>
            <person name="He H.L."/>
            <person name="Zhou B.C."/>
            <person name="Zhang Y.Z."/>
        </authorList>
    </citation>
    <scope>NUCLEOTIDE SEQUENCE [LARGE SCALE GENOMIC DNA]</scope>
    <source>
        <strain evidence="2">NCIMB 1889</strain>
    </source>
</reference>
<comment type="caution">
    <text evidence="2">The sequence shown here is derived from an EMBL/GenBank/DDBJ whole genome shotgun (WGS) entry which is preliminary data.</text>
</comment>
<proteinExistence type="predicted"/>
<evidence type="ECO:0000256" key="1">
    <source>
        <dbReference type="SAM" id="MobiDB-lite"/>
    </source>
</evidence>
<accession>U1JTF1</accession>
<protein>
    <submittedName>
        <fullName evidence="2">Uncharacterized protein</fullName>
    </submittedName>
</protein>
<name>U1JTF1_9GAMM</name>
<feature type="region of interest" description="Disordered" evidence="1">
    <location>
        <begin position="35"/>
        <end position="65"/>
    </location>
</feature>
<organism evidence="2">
    <name type="scientific">Pseudoalteromonas citrea DSM 8771</name>
    <dbReference type="NCBI Taxonomy" id="1117314"/>
    <lineage>
        <taxon>Bacteria</taxon>
        <taxon>Pseudomonadati</taxon>
        <taxon>Pseudomonadota</taxon>
        <taxon>Gammaproteobacteria</taxon>
        <taxon>Alteromonadales</taxon>
        <taxon>Pseudoalteromonadaceae</taxon>
        <taxon>Pseudoalteromonas</taxon>
    </lineage>
</organism>
<dbReference type="EMBL" id="AHBZ02000029">
    <property type="protein sequence ID" value="ERG20232.1"/>
    <property type="molecule type" value="Genomic_DNA"/>
</dbReference>
<feature type="compositionally biased region" description="Acidic residues" evidence="1">
    <location>
        <begin position="41"/>
        <end position="60"/>
    </location>
</feature>